<dbReference type="RefSeq" id="WP_136080279.1">
    <property type="nucleotide sequence ID" value="NZ_CAAHFG010000002.1"/>
</dbReference>
<dbReference type="InterPro" id="IPR036388">
    <property type="entry name" value="WH-like_DNA-bd_sf"/>
</dbReference>
<dbReference type="SMART" id="SM00421">
    <property type="entry name" value="HTH_LUXR"/>
    <property type="match status" value="1"/>
</dbReference>
<dbReference type="InterPro" id="IPR000792">
    <property type="entry name" value="Tscrpt_reg_LuxR_C"/>
</dbReference>
<dbReference type="InterPro" id="IPR001387">
    <property type="entry name" value="Cro/C1-type_HTH"/>
</dbReference>
<dbReference type="GO" id="GO:0016987">
    <property type="term" value="F:sigma factor activity"/>
    <property type="evidence" value="ECO:0007669"/>
    <property type="project" value="InterPro"/>
</dbReference>
<evidence type="ECO:0000259" key="1">
    <source>
        <dbReference type="PROSITE" id="PS50943"/>
    </source>
</evidence>
<dbReference type="AlphaFoldDB" id="A0A6C2U562"/>
<dbReference type="SUPFAM" id="SSF88659">
    <property type="entry name" value="Sigma3 and sigma4 domains of RNA polymerase sigma factors"/>
    <property type="match status" value="1"/>
</dbReference>
<dbReference type="GO" id="GO:0006352">
    <property type="term" value="P:DNA-templated transcription initiation"/>
    <property type="evidence" value="ECO:0007669"/>
    <property type="project" value="InterPro"/>
</dbReference>
<dbReference type="Proteomes" id="UP000366872">
    <property type="component" value="Unassembled WGS sequence"/>
</dbReference>
<dbReference type="GO" id="GO:0003677">
    <property type="term" value="F:DNA binding"/>
    <property type="evidence" value="ECO:0007669"/>
    <property type="project" value="InterPro"/>
</dbReference>
<dbReference type="EMBL" id="CAAHFG010000002">
    <property type="protein sequence ID" value="VGO14644.1"/>
    <property type="molecule type" value="Genomic_DNA"/>
</dbReference>
<name>A0A6C2U562_PONDE</name>
<dbReference type="Pfam" id="PF08281">
    <property type="entry name" value="Sigma70_r4_2"/>
    <property type="match status" value="1"/>
</dbReference>
<feature type="domain" description="HTH cro/C1-type" evidence="1">
    <location>
        <begin position="72"/>
        <end position="91"/>
    </location>
</feature>
<dbReference type="Gene3D" id="1.10.10.10">
    <property type="entry name" value="Winged helix-like DNA-binding domain superfamily/Winged helix DNA-binding domain"/>
    <property type="match status" value="1"/>
</dbReference>
<organism evidence="2 3">
    <name type="scientific">Pontiella desulfatans</name>
    <dbReference type="NCBI Taxonomy" id="2750659"/>
    <lineage>
        <taxon>Bacteria</taxon>
        <taxon>Pseudomonadati</taxon>
        <taxon>Kiritimatiellota</taxon>
        <taxon>Kiritimatiellia</taxon>
        <taxon>Kiritimatiellales</taxon>
        <taxon>Pontiellaceae</taxon>
        <taxon>Pontiella</taxon>
    </lineage>
</organism>
<protein>
    <recommendedName>
        <fullName evidence="1">HTH cro/C1-type domain-containing protein</fullName>
    </recommendedName>
</protein>
<evidence type="ECO:0000313" key="2">
    <source>
        <dbReference type="EMBL" id="VGO14644.1"/>
    </source>
</evidence>
<evidence type="ECO:0000313" key="3">
    <source>
        <dbReference type="Proteomes" id="UP000366872"/>
    </source>
</evidence>
<reference evidence="2 3" key="1">
    <citation type="submission" date="2019-04" db="EMBL/GenBank/DDBJ databases">
        <authorList>
            <person name="Van Vliet M D."/>
        </authorList>
    </citation>
    <scope>NUCLEOTIDE SEQUENCE [LARGE SCALE GENOMIC DNA]</scope>
    <source>
        <strain evidence="2 3">F1</strain>
    </source>
</reference>
<sequence>MAHDFEDPYKEKHLTPEQWEREAYRLWQSAESPEEVKERLEGEHIVRLVAVHFLVLLSRRQQQVVRLYCLDGLTQVEIAEKLGITQQTVQQHLMGKLRNGRLVGGAFRRLRKAIHKEAVAREGRRDPRTRSAFVVNRHLIFHLWVRKSCDQFISRKTTAGATPTIRFAG</sequence>
<keyword evidence="3" id="KW-1185">Reference proteome</keyword>
<accession>A0A6C2U562</accession>
<dbReference type="InterPro" id="IPR013324">
    <property type="entry name" value="RNA_pol_sigma_r3/r4-like"/>
</dbReference>
<dbReference type="PROSITE" id="PS50943">
    <property type="entry name" value="HTH_CROC1"/>
    <property type="match status" value="1"/>
</dbReference>
<proteinExistence type="predicted"/>
<gene>
    <name evidence="2" type="ORF">PDESU_03209</name>
</gene>
<dbReference type="InterPro" id="IPR013249">
    <property type="entry name" value="RNA_pol_sigma70_r4_t2"/>
</dbReference>